<dbReference type="OrthoDB" id="6704960at2"/>
<sequence length="125" mass="14650">MGQDNLEKQRRYITSSYIFMFLALFTVVTAVLAYWLARKVSIANDVEVWMHAQALWVMRNAVIFLMLALFAALWFIPLIFFYWDSFIWVKACTVAGVVFSAIAWLFLLNAWLKGFTKYLQKKAVF</sequence>
<reference evidence="2 3" key="1">
    <citation type="submission" date="2018-09" db="EMBL/GenBank/DDBJ databases">
        <title>The draft genome of Acinetobacter spp. strains.</title>
        <authorList>
            <person name="Qin J."/>
            <person name="Feng Y."/>
            <person name="Zong Z."/>
        </authorList>
    </citation>
    <scope>NUCLEOTIDE SEQUENCE [LARGE SCALE GENOMIC DNA]</scope>
    <source>
        <strain evidence="2 3">WCHAc060115</strain>
    </source>
</reference>
<evidence type="ECO:0000313" key="3">
    <source>
        <dbReference type="Proteomes" id="UP000280405"/>
    </source>
</evidence>
<proteinExistence type="predicted"/>
<keyword evidence="1" id="KW-0472">Membrane</keyword>
<keyword evidence="1" id="KW-0812">Transmembrane</keyword>
<gene>
    <name evidence="2" type="ORF">D7V20_12100</name>
</gene>
<dbReference type="RefSeq" id="WP_120384512.1">
    <property type="nucleotide sequence ID" value="NZ_RAXT01000027.1"/>
</dbReference>
<name>A0A3A8EQG1_9GAMM</name>
<evidence type="ECO:0000313" key="2">
    <source>
        <dbReference type="EMBL" id="RKG37122.1"/>
    </source>
</evidence>
<dbReference type="AlphaFoldDB" id="A0A3A8EQG1"/>
<dbReference type="EMBL" id="RAXT01000027">
    <property type="protein sequence ID" value="RKG37122.1"/>
    <property type="molecule type" value="Genomic_DNA"/>
</dbReference>
<keyword evidence="3" id="KW-1185">Reference proteome</keyword>
<dbReference type="Proteomes" id="UP000280405">
    <property type="component" value="Unassembled WGS sequence"/>
</dbReference>
<keyword evidence="1" id="KW-1133">Transmembrane helix</keyword>
<organism evidence="2 3">
    <name type="scientific">Acinetobacter rongchengensis</name>
    <dbReference type="NCBI Taxonomy" id="2419601"/>
    <lineage>
        <taxon>Bacteria</taxon>
        <taxon>Pseudomonadati</taxon>
        <taxon>Pseudomonadota</taxon>
        <taxon>Gammaproteobacteria</taxon>
        <taxon>Moraxellales</taxon>
        <taxon>Moraxellaceae</taxon>
        <taxon>Acinetobacter</taxon>
    </lineage>
</organism>
<evidence type="ECO:0000256" key="1">
    <source>
        <dbReference type="SAM" id="Phobius"/>
    </source>
</evidence>
<feature type="transmembrane region" description="Helical" evidence="1">
    <location>
        <begin position="12"/>
        <end position="36"/>
    </location>
</feature>
<accession>A0A3A8EQG1</accession>
<protein>
    <recommendedName>
        <fullName evidence="4">Sodium/proton-translocating pyrophosphatase</fullName>
    </recommendedName>
</protein>
<evidence type="ECO:0008006" key="4">
    <source>
        <dbReference type="Google" id="ProtNLM"/>
    </source>
</evidence>
<feature type="transmembrane region" description="Helical" evidence="1">
    <location>
        <begin position="57"/>
        <end position="81"/>
    </location>
</feature>
<feature type="transmembrane region" description="Helical" evidence="1">
    <location>
        <begin position="87"/>
        <end position="112"/>
    </location>
</feature>
<comment type="caution">
    <text evidence="2">The sequence shown here is derived from an EMBL/GenBank/DDBJ whole genome shotgun (WGS) entry which is preliminary data.</text>
</comment>